<keyword evidence="1" id="KW-0560">Oxidoreductase</keyword>
<dbReference type="EMBL" id="FNHW01000005">
    <property type="protein sequence ID" value="SDN48552.1"/>
    <property type="molecule type" value="Genomic_DNA"/>
</dbReference>
<dbReference type="Proteomes" id="UP000199544">
    <property type="component" value="Unassembled WGS sequence"/>
</dbReference>
<keyword evidence="1" id="KW-0223">Dioxygenase</keyword>
<evidence type="ECO:0000313" key="2">
    <source>
        <dbReference type="Proteomes" id="UP000199544"/>
    </source>
</evidence>
<dbReference type="SUPFAM" id="SSF51197">
    <property type="entry name" value="Clavaminate synthase-like"/>
    <property type="match status" value="1"/>
</dbReference>
<dbReference type="OrthoDB" id="9814777at2"/>
<dbReference type="Gene3D" id="2.60.120.620">
    <property type="entry name" value="q2cbj1_9rhob like domain"/>
    <property type="match status" value="1"/>
</dbReference>
<organism evidence="1 2">
    <name type="scientific">Fictibacillus solisalsi</name>
    <dbReference type="NCBI Taxonomy" id="459525"/>
    <lineage>
        <taxon>Bacteria</taxon>
        <taxon>Bacillati</taxon>
        <taxon>Bacillota</taxon>
        <taxon>Bacilli</taxon>
        <taxon>Bacillales</taxon>
        <taxon>Fictibacillaceae</taxon>
        <taxon>Fictibacillus</taxon>
    </lineage>
</organism>
<dbReference type="Pfam" id="PF05721">
    <property type="entry name" value="PhyH"/>
    <property type="match status" value="1"/>
</dbReference>
<keyword evidence="2" id="KW-1185">Reference proteome</keyword>
<evidence type="ECO:0000313" key="1">
    <source>
        <dbReference type="EMBL" id="SDN48552.1"/>
    </source>
</evidence>
<gene>
    <name evidence="1" type="ORF">SAMN04488137_4646</name>
</gene>
<dbReference type="STRING" id="459525.SAMN04488137_4646"/>
<dbReference type="GO" id="GO:0016706">
    <property type="term" value="F:2-oxoglutarate-dependent dioxygenase activity"/>
    <property type="evidence" value="ECO:0007669"/>
    <property type="project" value="UniProtKB-ARBA"/>
</dbReference>
<name>A0A1H0BSC2_9BACL</name>
<accession>A0A1H0BSC2</accession>
<reference evidence="2" key="1">
    <citation type="submission" date="2016-10" db="EMBL/GenBank/DDBJ databases">
        <authorList>
            <person name="Varghese N."/>
            <person name="Submissions S."/>
        </authorList>
    </citation>
    <scope>NUCLEOTIDE SEQUENCE [LARGE SCALE GENOMIC DNA]</scope>
    <source>
        <strain evidence="2">CGMCC 1.6854</strain>
    </source>
</reference>
<dbReference type="PANTHER" id="PTHR20883:SF49">
    <property type="entry name" value="PHYTANOYL-COA DIOXYGENASE"/>
    <property type="match status" value="1"/>
</dbReference>
<proteinExistence type="predicted"/>
<dbReference type="PANTHER" id="PTHR20883">
    <property type="entry name" value="PHYTANOYL-COA DIOXYGENASE DOMAIN CONTAINING 1"/>
    <property type="match status" value="1"/>
</dbReference>
<dbReference type="RefSeq" id="WP_090238845.1">
    <property type="nucleotide sequence ID" value="NZ_FNHW01000005.1"/>
</dbReference>
<protein>
    <submittedName>
        <fullName evidence="1">Phytanoyl-CoA dioxygenase (PhyH)</fullName>
    </submittedName>
</protein>
<dbReference type="AlphaFoldDB" id="A0A1H0BSC2"/>
<dbReference type="InterPro" id="IPR008775">
    <property type="entry name" value="Phytyl_CoA_dOase-like"/>
</dbReference>
<dbReference type="GO" id="GO:0005506">
    <property type="term" value="F:iron ion binding"/>
    <property type="evidence" value="ECO:0007669"/>
    <property type="project" value="UniProtKB-ARBA"/>
</dbReference>
<sequence>MIKDHNFKERDVELFQLNGHRLIRMLVEQEAIQQLRFEIHDVINALEEDYLSQYERDDFGKNFLEVTNLWTYSSYIRKFVTSKPLANIAARLLGVPAVRLHYDCIFFKEANGNATPWHQDQISWPLDTNKTITAWIPLHDMPSSVGSLNFMSGSHVNQETKIRKAIRQGFKEINYGALQVGDVTFHNGWTFHSANANVLSHRREAFAITYYEDGAKIIQLPPDRYHPSFYKFFPEVEVGSRAISKLNPLL</sequence>